<dbReference type="Proteomes" id="UP000270471">
    <property type="component" value="Unassembled WGS sequence"/>
</dbReference>
<proteinExistence type="predicted"/>
<accession>A0A3M0IAX8</accession>
<evidence type="ECO:0000313" key="1">
    <source>
        <dbReference type="EMBL" id="RMB85200.1"/>
    </source>
</evidence>
<dbReference type="Gene3D" id="2.60.120.560">
    <property type="entry name" value="Exo-inulinase, domain 1"/>
    <property type="match status" value="1"/>
</dbReference>
<comment type="caution">
    <text evidence="1">The sequence shown here is derived from an EMBL/GenBank/DDBJ whole genome shotgun (WGS) entry which is preliminary data.</text>
</comment>
<sequence>MADGVNTGLAGAGNASDVRPGEARRLTFALNGSRLDLYDGDRLVVSAVDPTLIPAAGFVGLHTTTSTGRAKFTDVSVTARADPRT</sequence>
<protein>
    <recommendedName>
        <fullName evidence="3">Glycosyl hydrolase family 32 C-terminal domain-containing protein</fullName>
    </recommendedName>
</protein>
<evidence type="ECO:0008006" key="3">
    <source>
        <dbReference type="Google" id="ProtNLM"/>
    </source>
</evidence>
<gene>
    <name evidence="1" type="ORF">CTZ28_13635</name>
</gene>
<keyword evidence="2" id="KW-1185">Reference proteome</keyword>
<reference evidence="1 2" key="1">
    <citation type="submission" date="2017-11" db="EMBL/GenBank/DDBJ databases">
        <title>Draft genome of actinobacteria isolated from guarana (Paullinia cupana (Mart.) Ducke.</title>
        <authorList>
            <person name="Siqueira K.A."/>
            <person name="Liotti R.G."/>
            <person name="Mendes T.A.O."/>
            <person name="Soares M.A."/>
        </authorList>
    </citation>
    <scope>NUCLEOTIDE SEQUENCE [LARGE SCALE GENOMIC DNA]</scope>
    <source>
        <strain evidence="1 2">193</strain>
    </source>
</reference>
<dbReference type="EMBL" id="PENI01000007">
    <property type="protein sequence ID" value="RMB85200.1"/>
    <property type="molecule type" value="Genomic_DNA"/>
</dbReference>
<organism evidence="1 2">
    <name type="scientific">Streptomyces shenzhenensis</name>
    <dbReference type="NCBI Taxonomy" id="943815"/>
    <lineage>
        <taxon>Bacteria</taxon>
        <taxon>Bacillati</taxon>
        <taxon>Actinomycetota</taxon>
        <taxon>Actinomycetes</taxon>
        <taxon>Kitasatosporales</taxon>
        <taxon>Streptomycetaceae</taxon>
        <taxon>Streptomyces</taxon>
    </lineage>
</organism>
<name>A0A3M0IAX8_9ACTN</name>
<evidence type="ECO:0000313" key="2">
    <source>
        <dbReference type="Proteomes" id="UP000270471"/>
    </source>
</evidence>
<dbReference type="AlphaFoldDB" id="A0A3M0IAX8"/>